<dbReference type="SUPFAM" id="SSF50129">
    <property type="entry name" value="GroES-like"/>
    <property type="match status" value="1"/>
</dbReference>
<dbReference type="GO" id="GO:0008270">
    <property type="term" value="F:zinc ion binding"/>
    <property type="evidence" value="ECO:0007669"/>
    <property type="project" value="InterPro"/>
</dbReference>
<gene>
    <name evidence="7" type="ORF">JIN87_04050</name>
</gene>
<dbReference type="PANTHER" id="PTHR43401">
    <property type="entry name" value="L-THREONINE 3-DEHYDROGENASE"/>
    <property type="match status" value="1"/>
</dbReference>
<evidence type="ECO:0000313" key="8">
    <source>
        <dbReference type="Proteomes" id="UP000617628"/>
    </source>
</evidence>
<organism evidence="7 8">
    <name type="scientific">Pelagicoccus mobilis</name>
    <dbReference type="NCBI Taxonomy" id="415221"/>
    <lineage>
        <taxon>Bacteria</taxon>
        <taxon>Pseudomonadati</taxon>
        <taxon>Verrucomicrobiota</taxon>
        <taxon>Opitutia</taxon>
        <taxon>Puniceicoccales</taxon>
        <taxon>Pelagicoccaceae</taxon>
        <taxon>Pelagicoccus</taxon>
    </lineage>
</organism>
<keyword evidence="1 4" id="KW-0479">Metal-binding</keyword>
<keyword evidence="3" id="KW-0560">Oxidoreductase</keyword>
<dbReference type="CDD" id="cd08236">
    <property type="entry name" value="sugar_DH"/>
    <property type="match status" value="1"/>
</dbReference>
<dbReference type="PANTHER" id="PTHR43401:SF2">
    <property type="entry name" value="L-THREONINE 3-DEHYDROGENASE"/>
    <property type="match status" value="1"/>
</dbReference>
<keyword evidence="8" id="KW-1185">Reference proteome</keyword>
<protein>
    <submittedName>
        <fullName evidence="7">Galactitol-1-phosphate 5-dehydrogenase</fullName>
    </submittedName>
</protein>
<keyword evidence="5" id="KW-0812">Transmembrane</keyword>
<dbReference type="AlphaFoldDB" id="A0A934RX70"/>
<evidence type="ECO:0000256" key="1">
    <source>
        <dbReference type="ARBA" id="ARBA00022723"/>
    </source>
</evidence>
<dbReference type="InterPro" id="IPR002328">
    <property type="entry name" value="ADH_Zn_CS"/>
</dbReference>
<dbReference type="Proteomes" id="UP000617628">
    <property type="component" value="Unassembled WGS sequence"/>
</dbReference>
<keyword evidence="2 4" id="KW-0862">Zinc</keyword>
<proteinExistence type="inferred from homology"/>
<dbReference type="PROSITE" id="PS00059">
    <property type="entry name" value="ADH_ZINC"/>
    <property type="match status" value="1"/>
</dbReference>
<evidence type="ECO:0000256" key="2">
    <source>
        <dbReference type="ARBA" id="ARBA00022833"/>
    </source>
</evidence>
<dbReference type="InterPro" id="IPR013154">
    <property type="entry name" value="ADH-like_N"/>
</dbReference>
<evidence type="ECO:0000256" key="5">
    <source>
        <dbReference type="SAM" id="Phobius"/>
    </source>
</evidence>
<dbReference type="InterPro" id="IPR050129">
    <property type="entry name" value="Zn_alcohol_dh"/>
</dbReference>
<accession>A0A934RX70</accession>
<evidence type="ECO:0000259" key="6">
    <source>
        <dbReference type="SMART" id="SM00829"/>
    </source>
</evidence>
<dbReference type="SMART" id="SM00829">
    <property type="entry name" value="PKS_ER"/>
    <property type="match status" value="1"/>
</dbReference>
<evidence type="ECO:0000256" key="4">
    <source>
        <dbReference type="RuleBase" id="RU361277"/>
    </source>
</evidence>
<dbReference type="InterPro" id="IPR011032">
    <property type="entry name" value="GroES-like_sf"/>
</dbReference>
<feature type="transmembrane region" description="Helical" evidence="5">
    <location>
        <begin position="166"/>
        <end position="186"/>
    </location>
</feature>
<comment type="caution">
    <text evidence="7">The sequence shown here is derived from an EMBL/GenBank/DDBJ whole genome shotgun (WGS) entry which is preliminary data.</text>
</comment>
<dbReference type="Gene3D" id="3.40.50.720">
    <property type="entry name" value="NAD(P)-binding Rossmann-like Domain"/>
    <property type="match status" value="1"/>
</dbReference>
<sequence length="356" mass="38497">MSASNDTMEAVVLHGISELRYEKVSVPELRPGTVRVQLAFCGVCGSDIPRSFSKGTYSFPTICGHEFAGTVAAVADDVSDYAVGDRVTVFPLLWNDDHPACEEGEYAQSDGYDYLGSRSDGGFAEYVIAPTRNLIKLPDSVSLEEAAMTEPAAVALHAARRARIRLGDTVAIFGLGPIGLMLAQWLKSMGASRIFLFDLVEGKLELARKLGFEDVYNSRECDSTEVIEEATGGRGVHVAFEAAGVPPTMLASLRAIRRAGRMVMLGNPSGDVTLPAALISQLMRREVELIGTWNSGFSVYGDDDDWRTTLEAVASGTLDLKPLITHKVPLSEGIAALEMMRDQSEFFTKVLLHPSS</sequence>
<dbReference type="InterPro" id="IPR013149">
    <property type="entry name" value="ADH-like_C"/>
</dbReference>
<dbReference type="Pfam" id="PF00107">
    <property type="entry name" value="ADH_zinc_N"/>
    <property type="match status" value="1"/>
</dbReference>
<dbReference type="Pfam" id="PF08240">
    <property type="entry name" value="ADH_N"/>
    <property type="match status" value="1"/>
</dbReference>
<reference evidence="7" key="1">
    <citation type="submission" date="2021-01" db="EMBL/GenBank/DDBJ databases">
        <title>Modified the classification status of verrucomicrobia.</title>
        <authorList>
            <person name="Feng X."/>
        </authorList>
    </citation>
    <scope>NUCLEOTIDE SEQUENCE</scope>
    <source>
        <strain evidence="7">KCTC 13126</strain>
    </source>
</reference>
<keyword evidence="5" id="KW-0472">Membrane</keyword>
<dbReference type="InterPro" id="IPR020843">
    <property type="entry name" value="ER"/>
</dbReference>
<evidence type="ECO:0000313" key="7">
    <source>
        <dbReference type="EMBL" id="MBK1876027.1"/>
    </source>
</evidence>
<dbReference type="Gene3D" id="3.90.180.10">
    <property type="entry name" value="Medium-chain alcohol dehydrogenases, catalytic domain"/>
    <property type="match status" value="1"/>
</dbReference>
<evidence type="ECO:0000256" key="3">
    <source>
        <dbReference type="ARBA" id="ARBA00023002"/>
    </source>
</evidence>
<comment type="cofactor">
    <cofactor evidence="4">
        <name>Zn(2+)</name>
        <dbReference type="ChEBI" id="CHEBI:29105"/>
    </cofactor>
</comment>
<keyword evidence="5" id="KW-1133">Transmembrane helix</keyword>
<dbReference type="RefSeq" id="WP_200354243.1">
    <property type="nucleotide sequence ID" value="NZ_JAENIL010000005.1"/>
</dbReference>
<dbReference type="GO" id="GO:0016616">
    <property type="term" value="F:oxidoreductase activity, acting on the CH-OH group of donors, NAD or NADP as acceptor"/>
    <property type="evidence" value="ECO:0007669"/>
    <property type="project" value="UniProtKB-ARBA"/>
</dbReference>
<name>A0A934RX70_9BACT</name>
<dbReference type="InterPro" id="IPR036291">
    <property type="entry name" value="NAD(P)-bd_dom_sf"/>
</dbReference>
<feature type="domain" description="Enoyl reductase (ER)" evidence="6">
    <location>
        <begin position="15"/>
        <end position="352"/>
    </location>
</feature>
<comment type="similarity">
    <text evidence="4">Belongs to the zinc-containing alcohol dehydrogenase family.</text>
</comment>
<dbReference type="SUPFAM" id="SSF51735">
    <property type="entry name" value="NAD(P)-binding Rossmann-fold domains"/>
    <property type="match status" value="1"/>
</dbReference>
<dbReference type="EMBL" id="JAENIL010000005">
    <property type="protein sequence ID" value="MBK1876027.1"/>
    <property type="molecule type" value="Genomic_DNA"/>
</dbReference>